<dbReference type="EMBL" id="SNRW01025334">
    <property type="protein sequence ID" value="KAA6361590.1"/>
    <property type="molecule type" value="Genomic_DNA"/>
</dbReference>
<dbReference type="AlphaFoldDB" id="A0A5J4TUA0"/>
<feature type="non-terminal residue" evidence="1">
    <location>
        <position position="1"/>
    </location>
</feature>
<organism evidence="1 2">
    <name type="scientific">Streblomastix strix</name>
    <dbReference type="NCBI Taxonomy" id="222440"/>
    <lineage>
        <taxon>Eukaryota</taxon>
        <taxon>Metamonada</taxon>
        <taxon>Preaxostyla</taxon>
        <taxon>Oxymonadida</taxon>
        <taxon>Streblomastigidae</taxon>
        <taxon>Streblomastix</taxon>
    </lineage>
</organism>
<dbReference type="Proteomes" id="UP000324800">
    <property type="component" value="Unassembled WGS sequence"/>
</dbReference>
<name>A0A5J4TUA0_9EUKA</name>
<sequence length="135" mass="16309">VKKFGWIETEDEKNWILFWTDQAVTSDRLRQMGPINIITNQYIQGPDLEQYCQYEKYIEEKKEIRKHQQYKKMNMNGRDPILNMPLPYIQQSSQQLQVDNPPVQRLNRGFGHEEWRDRPNGWRAKLWGVDEDLIS</sequence>
<accession>A0A5J4TUA0</accession>
<gene>
    <name evidence="1" type="ORF">EZS28_042883</name>
</gene>
<evidence type="ECO:0000313" key="1">
    <source>
        <dbReference type="EMBL" id="KAA6361590.1"/>
    </source>
</evidence>
<comment type="caution">
    <text evidence="1">The sequence shown here is derived from an EMBL/GenBank/DDBJ whole genome shotgun (WGS) entry which is preliminary data.</text>
</comment>
<reference evidence="1 2" key="1">
    <citation type="submission" date="2019-03" db="EMBL/GenBank/DDBJ databases">
        <title>Single cell metagenomics reveals metabolic interactions within the superorganism composed of flagellate Streblomastix strix and complex community of Bacteroidetes bacteria on its surface.</title>
        <authorList>
            <person name="Treitli S.C."/>
            <person name="Kolisko M."/>
            <person name="Husnik F."/>
            <person name="Keeling P."/>
            <person name="Hampl V."/>
        </authorList>
    </citation>
    <scope>NUCLEOTIDE SEQUENCE [LARGE SCALE GENOMIC DNA]</scope>
    <source>
        <strain evidence="1">ST1C</strain>
    </source>
</reference>
<protein>
    <submittedName>
        <fullName evidence="1">Uncharacterized protein</fullName>
    </submittedName>
</protein>
<evidence type="ECO:0000313" key="2">
    <source>
        <dbReference type="Proteomes" id="UP000324800"/>
    </source>
</evidence>
<proteinExistence type="predicted"/>